<feature type="transmembrane region" description="Helical" evidence="1">
    <location>
        <begin position="149"/>
        <end position="171"/>
    </location>
</feature>
<dbReference type="InterPro" id="IPR019204">
    <property type="entry name" value="DUF2070_membrane"/>
</dbReference>
<feature type="transmembrane region" description="Helical" evidence="1">
    <location>
        <begin position="21"/>
        <end position="42"/>
    </location>
</feature>
<evidence type="ECO:0000313" key="3">
    <source>
        <dbReference type="EMBL" id="ADG90495.1"/>
    </source>
</evidence>
<keyword evidence="1" id="KW-0812">Transmembrane</keyword>
<organism evidence="3 4">
    <name type="scientific">Thermosphaera aggregans (strain DSM 11486 / M11TL)</name>
    <dbReference type="NCBI Taxonomy" id="633148"/>
    <lineage>
        <taxon>Archaea</taxon>
        <taxon>Thermoproteota</taxon>
        <taxon>Thermoprotei</taxon>
        <taxon>Desulfurococcales</taxon>
        <taxon>Desulfurococcaceae</taxon>
        <taxon>Thermosphaera</taxon>
    </lineage>
</organism>
<feature type="transmembrane region" description="Helical" evidence="1">
    <location>
        <begin position="48"/>
        <end position="66"/>
    </location>
</feature>
<feature type="transmembrane region" description="Helical" evidence="1">
    <location>
        <begin position="124"/>
        <end position="143"/>
    </location>
</feature>
<protein>
    <submittedName>
        <fullName evidence="3">Membrane protein</fullName>
    </submittedName>
</protein>
<dbReference type="GeneID" id="9165227"/>
<proteinExistence type="predicted"/>
<accession>D5U045</accession>
<evidence type="ECO:0000313" key="4">
    <source>
        <dbReference type="Proteomes" id="UP000002376"/>
    </source>
</evidence>
<feature type="transmembrane region" description="Helical" evidence="1">
    <location>
        <begin position="78"/>
        <end position="94"/>
    </location>
</feature>
<evidence type="ECO:0000259" key="2">
    <source>
        <dbReference type="Pfam" id="PF09843"/>
    </source>
</evidence>
<dbReference type="Proteomes" id="UP000002376">
    <property type="component" value="Chromosome"/>
</dbReference>
<reference evidence="4" key="2">
    <citation type="journal article" date="2010" name="Stand. Genomic Sci.">
        <title>Complete genome sequence of Thermosphaera aggregans type strain (M11TLT).</title>
        <authorList>
            <person name="Spring S."/>
            <person name="Rachel R."/>
            <person name="Lapidus A."/>
            <person name="Davenport K."/>
            <person name="Tice H."/>
            <person name="Copeland A."/>
            <person name="Cheng J.-F."/>
            <person name="Lucas S."/>
            <person name="Chen F."/>
            <person name="Nolan M."/>
            <person name="Bruce D."/>
            <person name="Goodwin L."/>
            <person name="Pitluck S."/>
            <person name="Ivanova N."/>
            <person name="Mavromatis K."/>
            <person name="Ovchinnikova G."/>
            <person name="Pati A."/>
            <person name="Chen A."/>
            <person name="Palaniappan K."/>
            <person name="Land M."/>
            <person name="Hauser L."/>
            <person name="Chang Y.-J."/>
            <person name="Jeffries C.C."/>
            <person name="Brettin T."/>
            <person name="Detter J.C."/>
            <person name="Tapia R."/>
            <person name="Han C."/>
            <person name="Heimerl T."/>
            <person name="Weikl F."/>
            <person name="Brambilla E."/>
            <person name="Goker M."/>
            <person name="Bristow J."/>
            <person name="Eisen J.A."/>
            <person name="Markowitz V."/>
            <person name="Hugenholtz P."/>
            <person name="Kyrpides N.C."/>
            <person name="Klenk H.-P."/>
        </authorList>
    </citation>
    <scope>NUCLEOTIDE SEQUENCE [LARGE SCALE GENOMIC DNA]</scope>
    <source>
        <strain evidence="4">DSM 11486 / M11TL</strain>
    </source>
</reference>
<dbReference type="AlphaFoldDB" id="D5U045"/>
<reference evidence="3 4" key="1">
    <citation type="journal article" date="2010" name="Stand. Genomic Sci.">
        <title>Complete genome sequence of Thermosphaera aggregans type strain (M11TL).</title>
        <authorList>
            <person name="Spring S."/>
            <person name="Rachel R."/>
            <person name="Lapidus A."/>
            <person name="Davenport K."/>
            <person name="Tice H."/>
            <person name="Copeland A."/>
            <person name="Cheng J.F."/>
            <person name="Lucas S."/>
            <person name="Chen F."/>
            <person name="Nolan M."/>
            <person name="Bruce D."/>
            <person name="Goodwin L."/>
            <person name="Pitluck S."/>
            <person name="Ivanova N."/>
            <person name="Mavromatis K."/>
            <person name="Ovchinnikova G."/>
            <person name="Pati A."/>
            <person name="Chen A."/>
            <person name="Palaniappan K."/>
            <person name="Land M."/>
            <person name="Hauser L."/>
            <person name="Chang Y.J."/>
            <person name="Jeffries C.C."/>
            <person name="Brettin T."/>
            <person name="Detter J.C."/>
            <person name="Tapia R."/>
            <person name="Han C."/>
            <person name="Heimerl T."/>
            <person name="Weikl F."/>
            <person name="Brambilla E."/>
            <person name="Goker M."/>
            <person name="Bristow J."/>
            <person name="Eisen J.A."/>
            <person name="Markowitz V."/>
            <person name="Hugenholtz P."/>
            <person name="Kyrpides N.C."/>
            <person name="Klenk H.P."/>
        </authorList>
    </citation>
    <scope>NUCLEOTIDE SEQUENCE [LARGE SCALE GENOMIC DNA]</scope>
    <source>
        <strain evidence="4">DSM 11486 / M11TL</strain>
    </source>
</reference>
<gene>
    <name evidence="3" type="ordered locus">Tagg_0215</name>
</gene>
<reference key="3">
    <citation type="submission" date="2010-02" db="EMBL/GenBank/DDBJ databases">
        <title>Complete genome sequence of Thermosphaera aggregans type strain (M11TL).</title>
        <authorList>
            <consortium name="US DOE Joint Genome Institute (JGI-PGF)"/>
            <person name="Spring S."/>
            <person name="Lapidus A."/>
            <person name="Munk C."/>
            <person name="Schroeder M."/>
            <person name="Glavina Del Rio T."/>
            <person name="Tice H."/>
            <person name="Copeland A."/>
            <person name="Cheng J.-F."/>
            <person name="Lucas S."/>
            <person name="Chen F."/>
            <person name="Nolan M."/>
            <person name="Bruce D."/>
            <person name="Goodwin L."/>
            <person name="Pitluck S."/>
            <person name="Ivanova N."/>
            <person name="Mavromatis K."/>
            <person name="Ovchinnikova G."/>
            <person name="Pati A."/>
            <person name="Chen A."/>
            <person name="Palaniappan K."/>
            <person name="Land M."/>
            <person name="Hauser L."/>
            <person name="Chang Y.-J."/>
            <person name="Jeffries C.C."/>
            <person name="Brettin T."/>
            <person name="Detter J.C."/>
            <person name="Tapia R."/>
            <person name="Han C."/>
            <person name="Chain P."/>
            <person name="Heimerl T."/>
            <person name="Weik F."/>
            <person name="Goker M."/>
            <person name="Rachel R."/>
            <person name="Bristow J."/>
            <person name="Eisen J.A."/>
            <person name="Markowitz V."/>
            <person name="Hugenholtz P."/>
            <person name="Kyrpides N.C."/>
            <person name="Klenk H.-P."/>
        </authorList>
    </citation>
    <scope>NUCLEOTIDE SEQUENCE</scope>
    <source>
        <strain>DSM 11486</strain>
    </source>
</reference>
<keyword evidence="4" id="KW-1185">Reference proteome</keyword>
<sequence length="568" mass="65422">MGLYRPKNAVGRYYSVLFSLPHWKVLASAIIAILFLAVAFLRYESVPFIVNTVVTITILEIYRRVVRNTVFHKLKRRVGLAFTTLVYSLIYYVIFGDWRVSIISTAIMLTIVIQGLDGTRWWRYIVAIIPPLLTLLFIDEVAFEFPSTYILLLSLCFLLIVLLDLAIFIVIGRHRINGFKAPDLGSLFLRNWLNADREIERVFDGLGVYQNVTSYVFRTNNFALIYTDLHYGPFSNTGSSQLPMIIRSIYSKLGLDVYLLHGFGSHDRNIASSKYVKDYLTRLETNIFDDCREQLKYHGSFKVSSRSYWEITGIVFDKLSLLIVSRPVKGIDDLPYELQVEYALKAKELSIGELILIDAHNWEKQDEMDFEELRRTLEESLVLIKKLRSRTPEKPLVKHHCFKTSAPGLIEGEACLLQIWSSNYEKVVLLLLRGNNMEPGLREDLAGLLRKSLGEEVIVEVLTNDEHSETGIRANITYIPVHNSESFKKDLEAQLERFKTIDPVEKLCVSKMNLNVKLLGDSAFQLEQLVRKSYVESALLLIAYAFLTPILLKFIWDFIWDAQGFRPF</sequence>
<dbReference type="Pfam" id="PF09843">
    <property type="entry name" value="DUF2070"/>
    <property type="match status" value="1"/>
</dbReference>
<feature type="domain" description="DUF2070" evidence="2">
    <location>
        <begin position="11"/>
        <end position="552"/>
    </location>
</feature>
<dbReference type="HOGENOM" id="CLU_488036_0_0_2"/>
<dbReference type="EMBL" id="CP001939">
    <property type="protein sequence ID" value="ADG90495.1"/>
    <property type="molecule type" value="Genomic_DNA"/>
</dbReference>
<feature type="transmembrane region" description="Helical" evidence="1">
    <location>
        <begin position="538"/>
        <end position="559"/>
    </location>
</feature>
<keyword evidence="1" id="KW-0472">Membrane</keyword>
<dbReference type="RefSeq" id="WP_013129088.1">
    <property type="nucleotide sequence ID" value="NC_014160.1"/>
</dbReference>
<dbReference type="STRING" id="633148.Tagg_0215"/>
<keyword evidence="1" id="KW-1133">Transmembrane helix</keyword>
<dbReference type="OrthoDB" id="8914at2157"/>
<evidence type="ECO:0000256" key="1">
    <source>
        <dbReference type="SAM" id="Phobius"/>
    </source>
</evidence>
<dbReference type="eggNOG" id="arCOG04351">
    <property type="taxonomic scope" value="Archaea"/>
</dbReference>
<dbReference type="KEGG" id="tag:Tagg_0215"/>
<name>D5U045_THEAM</name>
<feature type="transmembrane region" description="Helical" evidence="1">
    <location>
        <begin position="100"/>
        <end position="117"/>
    </location>
</feature>